<dbReference type="EMBL" id="JANIEX010000364">
    <property type="protein sequence ID" value="KAJ3568142.1"/>
    <property type="molecule type" value="Genomic_DNA"/>
</dbReference>
<name>A0AAD5VS07_9AGAR</name>
<organism evidence="1 2">
    <name type="scientific">Leucocoprinus birnbaumii</name>
    <dbReference type="NCBI Taxonomy" id="56174"/>
    <lineage>
        <taxon>Eukaryota</taxon>
        <taxon>Fungi</taxon>
        <taxon>Dikarya</taxon>
        <taxon>Basidiomycota</taxon>
        <taxon>Agaricomycotina</taxon>
        <taxon>Agaricomycetes</taxon>
        <taxon>Agaricomycetidae</taxon>
        <taxon>Agaricales</taxon>
        <taxon>Agaricineae</taxon>
        <taxon>Agaricaceae</taxon>
        <taxon>Leucocoprinus</taxon>
    </lineage>
</organism>
<reference evidence="1" key="1">
    <citation type="submission" date="2022-07" db="EMBL/GenBank/DDBJ databases">
        <title>Genome Sequence of Leucocoprinus birnbaumii.</title>
        <authorList>
            <person name="Buettner E."/>
        </authorList>
    </citation>
    <scope>NUCLEOTIDE SEQUENCE</scope>
    <source>
        <strain evidence="1">VT141</strain>
    </source>
</reference>
<evidence type="ECO:0000313" key="1">
    <source>
        <dbReference type="EMBL" id="KAJ3568142.1"/>
    </source>
</evidence>
<dbReference type="AlphaFoldDB" id="A0AAD5VS07"/>
<proteinExistence type="predicted"/>
<comment type="caution">
    <text evidence="1">The sequence shown here is derived from an EMBL/GenBank/DDBJ whole genome shotgun (WGS) entry which is preliminary data.</text>
</comment>
<sequence length="445" mass="50067">MLRYPVSNVTQIPLLELEKIMVRAERLKETWTGSSDVVVAPRHTYQSDIPSDLLNNRPVAVMGEYIVFKNPVSEWGPTVFSFVWMLNNWGQRPIAFQYRIAKIHNQYRSVSSAFHMNCSSQTFYIVDTLYNAQAPSDRIVKFVGIGIGPGGPRITTERQIPGPHSGQFMLRISDFFVYTFQSATGRGDLNPGDVEIHVWEIRTGEAFKLFLQAPHWATVDGIPHGKNKLYLSENLLVLKHGLRFTVYSPWKVPGSPTEPMKPQPVFHGLLPPGTLESYSIFPSPISSTSFTLLCFPGGVGAEIENTHIQLWSIEDSGSGWSMKELKHLRFPSRELYMRSSCLKSCPGAHYALGIFSKEGHRDRNRKQFYTVHLDLSPTQDTTTRSFLNLREITIPPFSGNGSHWVSAAHFDPFSGKFLFHSGNMLANSNVLAGPKTITILDFLGF</sequence>
<keyword evidence="2" id="KW-1185">Reference proteome</keyword>
<protein>
    <submittedName>
        <fullName evidence="1">Uncharacterized protein</fullName>
    </submittedName>
</protein>
<accession>A0AAD5VS07</accession>
<dbReference type="Proteomes" id="UP001213000">
    <property type="component" value="Unassembled WGS sequence"/>
</dbReference>
<evidence type="ECO:0000313" key="2">
    <source>
        <dbReference type="Proteomes" id="UP001213000"/>
    </source>
</evidence>
<gene>
    <name evidence="1" type="ORF">NP233_g5905</name>
</gene>